<evidence type="ECO:0000259" key="7">
    <source>
        <dbReference type="Pfam" id="PF00892"/>
    </source>
</evidence>
<evidence type="ECO:0000256" key="6">
    <source>
        <dbReference type="SAM" id="Phobius"/>
    </source>
</evidence>
<evidence type="ECO:0000256" key="2">
    <source>
        <dbReference type="ARBA" id="ARBA00022475"/>
    </source>
</evidence>
<gene>
    <name evidence="8" type="ORF">DDIC_05645</name>
</gene>
<dbReference type="InterPro" id="IPR051258">
    <property type="entry name" value="Diverse_Substrate_Transporter"/>
</dbReference>
<evidence type="ECO:0000313" key="9">
    <source>
        <dbReference type="Proteomes" id="UP000297065"/>
    </source>
</evidence>
<dbReference type="SUPFAM" id="SSF103481">
    <property type="entry name" value="Multidrug resistance efflux transporter EmrE"/>
    <property type="match status" value="2"/>
</dbReference>
<dbReference type="Proteomes" id="UP000297065">
    <property type="component" value="Chromosome"/>
</dbReference>
<feature type="transmembrane region" description="Helical" evidence="6">
    <location>
        <begin position="210"/>
        <end position="228"/>
    </location>
</feature>
<evidence type="ECO:0000256" key="4">
    <source>
        <dbReference type="ARBA" id="ARBA00022989"/>
    </source>
</evidence>
<feature type="transmembrane region" description="Helical" evidence="6">
    <location>
        <begin position="126"/>
        <end position="146"/>
    </location>
</feature>
<keyword evidence="4 6" id="KW-1133">Transmembrane helix</keyword>
<dbReference type="EMBL" id="CP036295">
    <property type="protein sequence ID" value="QCC85365.1"/>
    <property type="molecule type" value="Genomic_DNA"/>
</dbReference>
<feature type="domain" description="EamA" evidence="7">
    <location>
        <begin position="152"/>
        <end position="282"/>
    </location>
</feature>
<dbReference type="Gene3D" id="1.10.3730.20">
    <property type="match status" value="1"/>
</dbReference>
<dbReference type="RefSeq" id="WP_136401035.1">
    <property type="nucleotide sequence ID" value="NZ_CP036295.1"/>
</dbReference>
<evidence type="ECO:0000313" key="8">
    <source>
        <dbReference type="EMBL" id="QCC85365.1"/>
    </source>
</evidence>
<keyword evidence="2" id="KW-1003">Cell membrane</keyword>
<dbReference type="AlphaFoldDB" id="A0A4P7UGU3"/>
<comment type="subcellular location">
    <subcellularLocation>
        <location evidence="1">Cell membrane</location>
        <topology evidence="1">Multi-pass membrane protein</topology>
    </subcellularLocation>
</comment>
<evidence type="ECO:0000256" key="3">
    <source>
        <dbReference type="ARBA" id="ARBA00022692"/>
    </source>
</evidence>
<dbReference type="GO" id="GO:0005886">
    <property type="term" value="C:plasma membrane"/>
    <property type="evidence" value="ECO:0007669"/>
    <property type="project" value="UniProtKB-SubCell"/>
</dbReference>
<dbReference type="PANTHER" id="PTHR42920">
    <property type="entry name" value="OS03G0707200 PROTEIN-RELATED"/>
    <property type="match status" value="1"/>
</dbReference>
<evidence type="ECO:0000256" key="5">
    <source>
        <dbReference type="ARBA" id="ARBA00023136"/>
    </source>
</evidence>
<feature type="transmembrane region" description="Helical" evidence="6">
    <location>
        <begin position="182"/>
        <end position="198"/>
    </location>
</feature>
<protein>
    <submittedName>
        <fullName evidence="8">DMT family transporter</fullName>
    </submittedName>
</protein>
<dbReference type="InterPro" id="IPR000620">
    <property type="entry name" value="EamA_dom"/>
</dbReference>
<keyword evidence="3 6" id="KW-0812">Transmembrane</keyword>
<feature type="transmembrane region" description="Helical" evidence="6">
    <location>
        <begin position="33"/>
        <end position="54"/>
    </location>
</feature>
<dbReference type="Pfam" id="PF00892">
    <property type="entry name" value="EamA"/>
    <property type="match status" value="2"/>
</dbReference>
<dbReference type="InterPro" id="IPR037185">
    <property type="entry name" value="EmrE-like"/>
</dbReference>
<evidence type="ECO:0000256" key="1">
    <source>
        <dbReference type="ARBA" id="ARBA00004651"/>
    </source>
</evidence>
<feature type="transmembrane region" description="Helical" evidence="6">
    <location>
        <begin position="66"/>
        <end position="88"/>
    </location>
</feature>
<feature type="transmembrane region" description="Helical" evidence="6">
    <location>
        <begin position="94"/>
        <end position="114"/>
    </location>
</feature>
<feature type="domain" description="EamA" evidence="7">
    <location>
        <begin position="11"/>
        <end position="139"/>
    </location>
</feature>
<feature type="transmembrane region" description="Helical" evidence="6">
    <location>
        <begin position="265"/>
        <end position="282"/>
    </location>
</feature>
<reference evidence="8 9" key="1">
    <citation type="submission" date="2019-02" db="EMBL/GenBank/DDBJ databases">
        <title>Complete Genome Sequence of Desulfovibrio desulfuricans IC1, a Sulfonate Utilizing Anaerobe.</title>
        <authorList>
            <person name="Day L.A."/>
            <person name="De Leon K.B."/>
            <person name="Wall J.D."/>
        </authorList>
    </citation>
    <scope>NUCLEOTIDE SEQUENCE [LARGE SCALE GENOMIC DNA]</scope>
    <source>
        <strain evidence="8 9">IC1</strain>
    </source>
</reference>
<proteinExistence type="predicted"/>
<keyword evidence="5 6" id="KW-0472">Membrane</keyword>
<name>A0A4P7UGU3_DESDE</name>
<feature type="transmembrane region" description="Helical" evidence="6">
    <location>
        <begin position="9"/>
        <end position="27"/>
    </location>
</feature>
<feature type="transmembrane region" description="Helical" evidence="6">
    <location>
        <begin position="240"/>
        <end position="259"/>
    </location>
</feature>
<feature type="transmembrane region" description="Helical" evidence="6">
    <location>
        <begin position="152"/>
        <end position="170"/>
    </location>
</feature>
<organism evidence="8 9">
    <name type="scientific">Desulfovibrio desulfuricans</name>
    <dbReference type="NCBI Taxonomy" id="876"/>
    <lineage>
        <taxon>Bacteria</taxon>
        <taxon>Pseudomonadati</taxon>
        <taxon>Thermodesulfobacteriota</taxon>
        <taxon>Desulfovibrionia</taxon>
        <taxon>Desulfovibrionales</taxon>
        <taxon>Desulfovibrionaceae</taxon>
        <taxon>Desulfovibrio</taxon>
    </lineage>
</organism>
<sequence length="284" mass="30051">MQHDAVRSALLRMHAATVLFGVSGIFGKLCQCSAIDLVCGRAMVAVAALAGLCLMQRNPPWRGITARDLAGLAVSGVLLTLHFVTFFMGIKLGGVAVGTLGFACFPAFTALFEAIAYRERPSMRELLCIIMVSIGLACLAPSYSLADTATHGLLWGIASAAVYGLVAIANRHFAGGMSGMHTCWWQNAVIILCLLPFAGQNFSAIVPLDWLWIVCLGLLCTALAYSLYVSSLTVLKARQAAIIITLEPVYAIIIAWLLLGEAPGPGIIAGGTLILGAVFLLSRR</sequence>
<dbReference type="PANTHER" id="PTHR42920:SF5">
    <property type="entry name" value="EAMA DOMAIN-CONTAINING PROTEIN"/>
    <property type="match status" value="1"/>
</dbReference>
<dbReference type="OrthoDB" id="9150437at2"/>
<accession>A0A4P7UGU3</accession>